<dbReference type="EMBL" id="HE612860">
    <property type="protein sequence ID" value="CCE63116.1"/>
    <property type="molecule type" value="Genomic_DNA"/>
</dbReference>
<organism evidence="3 4">
    <name type="scientific">Tetrapisispora phaffii (strain ATCC 24235 / CBS 4417 / NBRC 1672 / NRRL Y-8282 / UCD 70-5)</name>
    <name type="common">Yeast</name>
    <name type="synonym">Fabospora phaffii</name>
    <dbReference type="NCBI Taxonomy" id="1071381"/>
    <lineage>
        <taxon>Eukaryota</taxon>
        <taxon>Fungi</taxon>
        <taxon>Dikarya</taxon>
        <taxon>Ascomycota</taxon>
        <taxon>Saccharomycotina</taxon>
        <taxon>Saccharomycetes</taxon>
        <taxon>Saccharomycetales</taxon>
        <taxon>Saccharomycetaceae</taxon>
        <taxon>Tetrapisispora</taxon>
    </lineage>
</organism>
<evidence type="ECO:0000259" key="2">
    <source>
        <dbReference type="SMART" id="SM00670"/>
    </source>
</evidence>
<dbReference type="SUPFAM" id="SSF48452">
    <property type="entry name" value="TPR-like"/>
    <property type="match status" value="1"/>
</dbReference>
<dbReference type="InterPro" id="IPR045153">
    <property type="entry name" value="Est1/Ebs1-like"/>
</dbReference>
<dbReference type="InterPro" id="IPR002716">
    <property type="entry name" value="PIN_dom"/>
</dbReference>
<protein>
    <recommendedName>
        <fullName evidence="2">PIN domain-containing protein</fullName>
    </recommendedName>
</protein>
<dbReference type="Gene3D" id="3.40.50.1010">
    <property type="entry name" value="5'-nuclease"/>
    <property type="match status" value="1"/>
</dbReference>
<gene>
    <name evidence="3" type="primary">TPHA0E00190</name>
    <name evidence="3" type="ordered locus">TPHA_0E00190</name>
</gene>
<feature type="domain" description="PIN" evidence="2">
    <location>
        <begin position="1182"/>
        <end position="1326"/>
    </location>
</feature>
<feature type="compositionally biased region" description="Low complexity" evidence="1">
    <location>
        <begin position="295"/>
        <end position="372"/>
    </location>
</feature>
<evidence type="ECO:0000256" key="1">
    <source>
        <dbReference type="SAM" id="MobiDB-lite"/>
    </source>
</evidence>
<dbReference type="Pfam" id="PF13638">
    <property type="entry name" value="PIN_4"/>
    <property type="match status" value="1"/>
</dbReference>
<sequence length="1361" mass="157272">MTLHLHNTIDLNFQTGHSTHLLVAKNYNTDKAMMQNNTSVEHDNVGQKRHGSNSYKYLQPGIVKRRLAGNNNGDIHIQESSSNFDPKYSSFAYSRKDPINLTTVDAPFIDLRPYVTENTPIASPKRNAIKKHQNNIAVTPQQSLVGNDIATLLSMDQKVLSNPEILKATEPIIDDSMINNISLKNSLSRERSLNPGVNNIEDIFKIAASNFPSPENETMIMNNININSTTKNGMAQNKIYSNESINKLNRKYNEELLPYSIIDNSSENQKSLNINNNDYRGNGSDSGQINNFDYNTDNNETIDNDNGNNNHSNDSNMRNNVNNSSTGTHNDGNGSGNNNNNNINNNSSSDENNNNNPEENNNSNGNNNEIPSVSVPLRKSSQVLVQKLQDIYKTIVKQEIELQERCGRLTNSQTTELKNLWTIYRVNSELVDNYITFITTAIHPTQPESDQQIGKEIIEIYKIERRLWVYGTITFLDLLKNFSNFMDPEVCCQFIFHVFISISNMLADIPQKYRVSWYQKLGDLSRMAIALYPSNFIDWKLSAERWYMAAMEFTYGHGKLYYHMSTVQQNTLEAFVNLGKSLFCKNTFVPSQQYLQLVIGNIYQRAYADSNNSNNGRNDQLLVDYIKHCEVTLLPNFKESQELQQVVLMYFIDKFGVDYNNSSNNMFISRKMFVQNNDQFKCFYRYSAAFAESQILQIVGYGNLKSPFSLLFELPKYLKDRKEKKEKRKPKTMLILKITQPRLYHRWVGTTLPTMPNNNVFLTAEEFFENIDTINYPSFMPNSVDIWNHSLQYANHVSIKCSMIVWKKFLHAPFMIALPHTLPWCYFIISIVLQLDKHKNVAMNEFWVEFVRRIFPWNSIVKFLNVLLAYMVDNCWEQSILNELCPFYNSMSLDELLTYFNENEELPEVWKCRGSLWFDTIMEKSNLNKDKNPEVINGSDFNINDYKGNGVKDYKFFDFPIDGTDFDESDEIGERFWKRAARVIFLFKKLAESYTGLGGLILSYEAPVFNRRKDEYKVNTVCQELLEFSFKLNASSDGVMLDDIIESFETPDEVNYDTHKTPMLSMVDGDSIFDYVGYKRVCPNFYSFDKNGDFISTSFFNSWSIKNLTNELSRNTCSSITDDAISSGSGNDSAAASTNNDPMNELLVFNECFDPKYKTLEEFWSQEIYPDSQTNISLQGKTYFILDATSWLRHFAHIYKIATSKILKFAICLTTFQELRYLRKSKDHNVVEAATRAIITLRQLYHENNLLPLRFTGNVATHIEEHLEFEEQITWRSHVDEFVIEAVLKAEEKRTDRLNDINMDTDEKEKSIFGIILVTDDITMKNKAMDRKIKTFSTRFIFSMANYIRTMEEGHNKLAIN</sequence>
<dbReference type="SMART" id="SM00670">
    <property type="entry name" value="PINc"/>
    <property type="match status" value="1"/>
</dbReference>
<dbReference type="KEGG" id="tpf:TPHA_0E00190"/>
<proteinExistence type="predicted"/>
<dbReference type="InterPro" id="IPR011990">
    <property type="entry name" value="TPR-like_helical_dom_sf"/>
</dbReference>
<dbReference type="GO" id="GO:0042162">
    <property type="term" value="F:telomeric DNA binding"/>
    <property type="evidence" value="ECO:0007669"/>
    <property type="project" value="TreeGrafter"/>
</dbReference>
<name>G8BT88_TETPH</name>
<dbReference type="GO" id="GO:0070034">
    <property type="term" value="F:telomerase RNA binding"/>
    <property type="evidence" value="ECO:0007669"/>
    <property type="project" value="TreeGrafter"/>
</dbReference>
<accession>G8BT88</accession>
<dbReference type="PANTHER" id="PTHR15696:SF0">
    <property type="entry name" value="TELOMERASE-BINDING PROTEIN EST1A"/>
    <property type="match status" value="1"/>
</dbReference>
<dbReference type="HOGENOM" id="CLU_006407_0_0_1"/>
<dbReference type="PANTHER" id="PTHR15696">
    <property type="entry name" value="SMG-7 SUPPRESSOR WITH MORPHOLOGICAL EFFECT ON GENITALIA PROTEIN 7"/>
    <property type="match status" value="1"/>
</dbReference>
<evidence type="ECO:0000313" key="4">
    <source>
        <dbReference type="Proteomes" id="UP000005666"/>
    </source>
</evidence>
<evidence type="ECO:0000313" key="3">
    <source>
        <dbReference type="EMBL" id="CCE63116.1"/>
    </source>
</evidence>
<dbReference type="Proteomes" id="UP000005666">
    <property type="component" value="Chromosome 5"/>
</dbReference>
<feature type="region of interest" description="Disordered" evidence="1">
    <location>
        <begin position="272"/>
        <end position="373"/>
    </location>
</feature>
<dbReference type="OMA" id="PEVWKCW"/>
<dbReference type="GO" id="GO:0005697">
    <property type="term" value="C:telomerase holoenzyme complex"/>
    <property type="evidence" value="ECO:0007669"/>
    <property type="project" value="TreeGrafter"/>
</dbReference>
<dbReference type="OrthoDB" id="2017974at2759"/>
<feature type="compositionally biased region" description="Polar residues" evidence="1">
    <location>
        <begin position="272"/>
        <end position="294"/>
    </location>
</feature>
<dbReference type="STRING" id="1071381.G8BT88"/>
<dbReference type="GeneID" id="11531256"/>
<reference evidence="3 4" key="1">
    <citation type="journal article" date="2011" name="Proc. Natl. Acad. Sci. U.S.A.">
        <title>Evolutionary erosion of yeast sex chromosomes by mating-type switching accidents.</title>
        <authorList>
            <person name="Gordon J.L."/>
            <person name="Armisen D."/>
            <person name="Proux-Wera E."/>
            <person name="Oheigeartaigh S.S."/>
            <person name="Byrne K.P."/>
            <person name="Wolfe K.H."/>
        </authorList>
    </citation>
    <scope>NUCLEOTIDE SEQUENCE [LARGE SCALE GENOMIC DNA]</scope>
    <source>
        <strain evidence="4">ATCC 24235 / CBS 4417 / NBRC 1672 / NRRL Y-8282 / UCD 70-5</strain>
    </source>
</reference>
<dbReference type="eggNOG" id="ENOG502QQKF">
    <property type="taxonomic scope" value="Eukaryota"/>
</dbReference>
<dbReference type="RefSeq" id="XP_003685550.1">
    <property type="nucleotide sequence ID" value="XM_003685502.1"/>
</dbReference>
<keyword evidence="4" id="KW-1185">Reference proteome</keyword>
<dbReference type="GO" id="GO:0000184">
    <property type="term" value="P:nuclear-transcribed mRNA catabolic process, nonsense-mediated decay"/>
    <property type="evidence" value="ECO:0007669"/>
    <property type="project" value="TreeGrafter"/>
</dbReference>